<evidence type="ECO:0000256" key="5">
    <source>
        <dbReference type="ARBA" id="ARBA00022692"/>
    </source>
</evidence>
<dbReference type="Pfam" id="PF03116">
    <property type="entry name" value="NQR2_RnfD_RnfE"/>
    <property type="match status" value="1"/>
</dbReference>
<feature type="transmembrane region" description="Helical" evidence="10">
    <location>
        <begin position="320"/>
        <end position="338"/>
    </location>
</feature>
<dbReference type="InterPro" id="IPR004338">
    <property type="entry name" value="NqrB/RnfD"/>
</dbReference>
<dbReference type="InterPro" id="IPR011303">
    <property type="entry name" value="RnfD_bac"/>
</dbReference>
<keyword evidence="4 10" id="KW-0288">FMN</keyword>
<feature type="transmembrane region" description="Helical" evidence="10">
    <location>
        <begin position="126"/>
        <end position="145"/>
    </location>
</feature>
<comment type="subunit">
    <text evidence="10">The complex is composed of six subunits: RnfA, RnfB, RnfC, RnfD, RnfE and RnfG.</text>
</comment>
<keyword evidence="1 10" id="KW-0813">Transport</keyword>
<accession>A0ABM7MIE4</accession>
<sequence length="362" mass="38407">MSTLANRAGPFTHTVNTVTRTMLWVILALTPATAYGLWLYGWPAVMLFVITLVAALAFEAVMLVLLGQPVRARLLDGSALLTGWLLAMSLPPWAPWWIGVLGSLFAIVVAKHLFGGLGQNMFNPAMVARVVLLISFPVQLTMWVAPAPLGSTTTPSFGQALAYVSGYTPIPEHMSAATALGTLKTELSRGVSVEKTAAQLPQPQQLALGNESGSMGETSAMLLLAGGVLLLALRIISWHIPVSLLATLAVLAAVSHALHPDRFASMPIHLLSGAAMLGAFFIATDYVTSPVSRSGQLLFGAGIGALTWVIRALGGYPEGLAFAVVLMNALVPLIDRGFRPRVFGRSWRGTSLEAKSQPKIHI</sequence>
<name>A0ABM7MIE4_9BURK</name>
<protein>
    <recommendedName>
        <fullName evidence="10">Ion-translocating oxidoreductase complex subunit D</fullName>
        <ecNumber evidence="10">7.-.-.-</ecNumber>
    </recommendedName>
    <alternativeName>
        <fullName evidence="10">Rnf electron transport complex subunit D</fullName>
    </alternativeName>
</protein>
<dbReference type="HAMAP" id="MF_00462">
    <property type="entry name" value="RsxD_RnfD"/>
    <property type="match status" value="1"/>
</dbReference>
<evidence type="ECO:0000313" key="11">
    <source>
        <dbReference type="EMBL" id="BCO25993.1"/>
    </source>
</evidence>
<evidence type="ECO:0000256" key="4">
    <source>
        <dbReference type="ARBA" id="ARBA00022643"/>
    </source>
</evidence>
<keyword evidence="8 10" id="KW-1133">Transmembrane helix</keyword>
<evidence type="ECO:0000256" key="10">
    <source>
        <dbReference type="HAMAP-Rule" id="MF_00462"/>
    </source>
</evidence>
<gene>
    <name evidence="10" type="primary">rnfD</name>
    <name evidence="11" type="ORF">MIZ03_0872</name>
</gene>
<dbReference type="NCBIfam" id="TIGR01946">
    <property type="entry name" value="rnfD"/>
    <property type="match status" value="1"/>
</dbReference>
<evidence type="ECO:0000256" key="7">
    <source>
        <dbReference type="ARBA" id="ARBA00022982"/>
    </source>
</evidence>
<evidence type="ECO:0000256" key="8">
    <source>
        <dbReference type="ARBA" id="ARBA00022989"/>
    </source>
</evidence>
<dbReference type="EMBL" id="AP024238">
    <property type="protein sequence ID" value="BCO25993.1"/>
    <property type="molecule type" value="Genomic_DNA"/>
</dbReference>
<keyword evidence="3 10" id="KW-0285">Flavoprotein</keyword>
<keyword evidence="10" id="KW-1003">Cell membrane</keyword>
<keyword evidence="9 10" id="KW-0472">Membrane</keyword>
<feature type="modified residue" description="FMN phosphoryl threonine" evidence="10">
    <location>
        <position position="178"/>
    </location>
</feature>
<dbReference type="Proteomes" id="UP000824366">
    <property type="component" value="Chromosome"/>
</dbReference>
<keyword evidence="2 10" id="KW-0597">Phosphoprotein</keyword>
<keyword evidence="6 10" id="KW-1278">Translocase</keyword>
<evidence type="ECO:0000313" key="12">
    <source>
        <dbReference type="Proteomes" id="UP000824366"/>
    </source>
</evidence>
<feature type="transmembrane region" description="Helical" evidence="10">
    <location>
        <begin position="46"/>
        <end position="67"/>
    </location>
</feature>
<comment type="subcellular location">
    <subcellularLocation>
        <location evidence="10">Cell inner membrane</location>
        <topology evidence="10">Multi-pass membrane protein</topology>
    </subcellularLocation>
</comment>
<feature type="transmembrane region" description="Helical" evidence="10">
    <location>
        <begin position="21"/>
        <end position="40"/>
    </location>
</feature>
<dbReference type="RefSeq" id="WP_223908760.1">
    <property type="nucleotide sequence ID" value="NZ_AP024238.1"/>
</dbReference>
<feature type="transmembrane region" description="Helical" evidence="10">
    <location>
        <begin position="74"/>
        <end position="90"/>
    </location>
</feature>
<evidence type="ECO:0000256" key="3">
    <source>
        <dbReference type="ARBA" id="ARBA00022630"/>
    </source>
</evidence>
<keyword evidence="7 10" id="KW-0249">Electron transport</keyword>
<evidence type="ECO:0000256" key="9">
    <source>
        <dbReference type="ARBA" id="ARBA00023136"/>
    </source>
</evidence>
<dbReference type="PANTHER" id="PTHR30578:SF0">
    <property type="entry name" value="ION-TRANSLOCATING OXIDOREDUCTASE COMPLEX SUBUNIT D"/>
    <property type="match status" value="1"/>
</dbReference>
<feature type="transmembrane region" description="Helical" evidence="10">
    <location>
        <begin position="96"/>
        <end position="114"/>
    </location>
</feature>
<feature type="transmembrane region" description="Helical" evidence="10">
    <location>
        <begin position="264"/>
        <end position="283"/>
    </location>
</feature>
<keyword evidence="12" id="KW-1185">Reference proteome</keyword>
<evidence type="ECO:0000256" key="1">
    <source>
        <dbReference type="ARBA" id="ARBA00022448"/>
    </source>
</evidence>
<feature type="transmembrane region" description="Helical" evidence="10">
    <location>
        <begin position="240"/>
        <end position="258"/>
    </location>
</feature>
<comment type="function">
    <text evidence="10">Part of a membrane-bound complex that couples electron transfer with translocation of ions across the membrane.</text>
</comment>
<comment type="cofactor">
    <cofactor evidence="10">
        <name>FMN</name>
        <dbReference type="ChEBI" id="CHEBI:58210"/>
    </cofactor>
</comment>
<organism evidence="11 12">
    <name type="scientific">Rhodoferax lithotrophicus</name>
    <dbReference type="NCBI Taxonomy" id="2798804"/>
    <lineage>
        <taxon>Bacteria</taxon>
        <taxon>Pseudomonadati</taxon>
        <taxon>Pseudomonadota</taxon>
        <taxon>Betaproteobacteria</taxon>
        <taxon>Burkholderiales</taxon>
        <taxon>Comamonadaceae</taxon>
        <taxon>Rhodoferax</taxon>
    </lineage>
</organism>
<comment type="similarity">
    <text evidence="10">Belongs to the NqrB/RnfD family.</text>
</comment>
<evidence type="ECO:0000256" key="2">
    <source>
        <dbReference type="ARBA" id="ARBA00022553"/>
    </source>
</evidence>
<keyword evidence="5 10" id="KW-0812">Transmembrane</keyword>
<dbReference type="PANTHER" id="PTHR30578">
    <property type="entry name" value="ELECTRON TRANSPORT COMPLEX PROTEIN RNFD"/>
    <property type="match status" value="1"/>
</dbReference>
<evidence type="ECO:0000256" key="6">
    <source>
        <dbReference type="ARBA" id="ARBA00022967"/>
    </source>
</evidence>
<reference evidence="11 12" key="1">
    <citation type="journal article" date="2021" name="Microbiol. Spectr.">
        <title>A Single Bacterium Capable of Oxidation and Reduction of Iron at Circumneutral pH.</title>
        <authorList>
            <person name="Kato S."/>
            <person name="Ohkuma M."/>
        </authorList>
    </citation>
    <scope>NUCLEOTIDE SEQUENCE [LARGE SCALE GENOMIC DNA]</scope>
    <source>
        <strain evidence="11 12">MIZ03</strain>
    </source>
</reference>
<dbReference type="EC" id="7.-.-.-" evidence="10"/>
<keyword evidence="10" id="KW-0997">Cell inner membrane</keyword>
<proteinExistence type="inferred from homology"/>